<keyword evidence="2" id="KW-0175">Coiled coil</keyword>
<dbReference type="Proteomes" id="UP001196413">
    <property type="component" value="Unassembled WGS sequence"/>
</dbReference>
<dbReference type="GO" id="GO:0007040">
    <property type="term" value="P:lysosome organization"/>
    <property type="evidence" value="ECO:0007669"/>
    <property type="project" value="TreeGrafter"/>
</dbReference>
<protein>
    <recommendedName>
        <fullName evidence="3">Biogenesis of lysosome-related organelles complex 1 subunit 7</fullName>
    </recommendedName>
</protein>
<evidence type="ECO:0000256" key="2">
    <source>
        <dbReference type="ARBA" id="ARBA00023054"/>
    </source>
</evidence>
<reference evidence="6" key="1">
    <citation type="submission" date="2021-06" db="EMBL/GenBank/DDBJ databases">
        <title>Parelaphostrongylus tenuis whole genome reference sequence.</title>
        <authorList>
            <person name="Garwood T.J."/>
            <person name="Larsen P.A."/>
            <person name="Fountain-Jones N.M."/>
            <person name="Garbe J.R."/>
            <person name="Macchietto M.G."/>
            <person name="Kania S.A."/>
            <person name="Gerhold R.W."/>
            <person name="Richards J.E."/>
            <person name="Wolf T.M."/>
        </authorList>
    </citation>
    <scope>NUCLEOTIDE SEQUENCE</scope>
    <source>
        <strain evidence="6">MNPRO001-30</strain>
        <tissue evidence="6">Meninges</tissue>
    </source>
</reference>
<evidence type="ECO:0000313" key="6">
    <source>
        <dbReference type="EMBL" id="KAJ1362178.1"/>
    </source>
</evidence>
<accession>A0AAD5MUH6</accession>
<dbReference type="GO" id="GO:0099078">
    <property type="term" value="C:BORC complex"/>
    <property type="evidence" value="ECO:0007669"/>
    <property type="project" value="TreeGrafter"/>
</dbReference>
<dbReference type="PANTHER" id="PTHR31305">
    <property type="entry name" value="SNARE-ASSOCIATED PROTEIN SNAPIN"/>
    <property type="match status" value="1"/>
</dbReference>
<dbReference type="GO" id="GO:0006886">
    <property type="term" value="P:intracellular protein transport"/>
    <property type="evidence" value="ECO:0007669"/>
    <property type="project" value="InterPro"/>
</dbReference>
<keyword evidence="7" id="KW-1185">Reference proteome</keyword>
<dbReference type="InterPro" id="IPR017246">
    <property type="entry name" value="Snapin"/>
</dbReference>
<dbReference type="EMBL" id="JAHQIW010003759">
    <property type="protein sequence ID" value="KAJ1360013.1"/>
    <property type="molecule type" value="Genomic_DNA"/>
</dbReference>
<gene>
    <name evidence="5" type="ORF">KIN20_018875</name>
    <name evidence="6" type="ORF">KIN20_021614</name>
</gene>
<sequence>MHRGGLARGSLGSSEMSEGSKSQEAAGGSHMALGVMSAIRPAIQRFDAQVLSARESQVFLAARIQELCDFLHVINQEQPYELDSYSRKLNDSTKRVTSTYRVLENVQARLIRLQREIARDVDVKKEGANNTSSTFSSH</sequence>
<dbReference type="GO" id="GO:0008333">
    <property type="term" value="P:endosome to lysosome transport"/>
    <property type="evidence" value="ECO:0007669"/>
    <property type="project" value="TreeGrafter"/>
</dbReference>
<dbReference type="PANTHER" id="PTHR31305:SF2">
    <property type="entry name" value="SNARE-ASSOCIATED PROTEIN SNAPIN"/>
    <property type="match status" value="1"/>
</dbReference>
<evidence type="ECO:0000313" key="5">
    <source>
        <dbReference type="EMBL" id="KAJ1360013.1"/>
    </source>
</evidence>
<dbReference type="EMBL" id="JAHQIW010004389">
    <property type="protein sequence ID" value="KAJ1362178.1"/>
    <property type="molecule type" value="Genomic_DNA"/>
</dbReference>
<comment type="similarity">
    <text evidence="1">Belongs to the SNAPIN family.</text>
</comment>
<dbReference type="Pfam" id="PF14712">
    <property type="entry name" value="Snapin_Pallidin"/>
    <property type="match status" value="1"/>
</dbReference>
<feature type="region of interest" description="Disordered" evidence="4">
    <location>
        <begin position="1"/>
        <end position="27"/>
    </location>
</feature>
<dbReference type="GO" id="GO:2000300">
    <property type="term" value="P:regulation of synaptic vesicle exocytosis"/>
    <property type="evidence" value="ECO:0007669"/>
    <property type="project" value="TreeGrafter"/>
</dbReference>
<proteinExistence type="inferred from homology"/>
<name>A0AAD5MUH6_PARTN</name>
<comment type="caution">
    <text evidence="6">The sequence shown here is derived from an EMBL/GenBank/DDBJ whole genome shotgun (WGS) entry which is preliminary data.</text>
</comment>
<organism evidence="6 7">
    <name type="scientific">Parelaphostrongylus tenuis</name>
    <name type="common">Meningeal worm</name>
    <dbReference type="NCBI Taxonomy" id="148309"/>
    <lineage>
        <taxon>Eukaryota</taxon>
        <taxon>Metazoa</taxon>
        <taxon>Ecdysozoa</taxon>
        <taxon>Nematoda</taxon>
        <taxon>Chromadorea</taxon>
        <taxon>Rhabditida</taxon>
        <taxon>Rhabditina</taxon>
        <taxon>Rhabditomorpha</taxon>
        <taxon>Strongyloidea</taxon>
        <taxon>Metastrongylidae</taxon>
        <taxon>Parelaphostrongylus</taxon>
    </lineage>
</organism>
<evidence type="ECO:0000256" key="4">
    <source>
        <dbReference type="SAM" id="MobiDB-lite"/>
    </source>
</evidence>
<dbReference type="InterPro" id="IPR028119">
    <property type="entry name" value="Snapin/Pallidin/Snn1"/>
</dbReference>
<evidence type="ECO:0000256" key="3">
    <source>
        <dbReference type="ARBA" id="ARBA00033330"/>
    </source>
</evidence>
<feature type="compositionally biased region" description="Low complexity" evidence="4">
    <location>
        <begin position="8"/>
        <end position="24"/>
    </location>
</feature>
<dbReference type="GO" id="GO:0000149">
    <property type="term" value="F:SNARE binding"/>
    <property type="evidence" value="ECO:0007669"/>
    <property type="project" value="TreeGrafter"/>
</dbReference>
<dbReference type="GO" id="GO:0032418">
    <property type="term" value="P:lysosome localization"/>
    <property type="evidence" value="ECO:0007669"/>
    <property type="project" value="TreeGrafter"/>
</dbReference>
<evidence type="ECO:0000256" key="1">
    <source>
        <dbReference type="ARBA" id="ARBA00006111"/>
    </source>
</evidence>
<dbReference type="GO" id="GO:0031083">
    <property type="term" value="C:BLOC-1 complex"/>
    <property type="evidence" value="ECO:0007669"/>
    <property type="project" value="InterPro"/>
</dbReference>
<dbReference type="GO" id="GO:0016079">
    <property type="term" value="P:synaptic vesicle exocytosis"/>
    <property type="evidence" value="ECO:0007669"/>
    <property type="project" value="TreeGrafter"/>
</dbReference>
<dbReference type="AlphaFoldDB" id="A0AAD5MUH6"/>
<evidence type="ECO:0000313" key="7">
    <source>
        <dbReference type="Proteomes" id="UP001196413"/>
    </source>
</evidence>
<dbReference type="GO" id="GO:0008021">
    <property type="term" value="C:synaptic vesicle"/>
    <property type="evidence" value="ECO:0007669"/>
    <property type="project" value="TreeGrafter"/>
</dbReference>